<dbReference type="RefSeq" id="WP_018366862.1">
    <property type="nucleotide sequence ID" value="NZ_CP104407.1"/>
</dbReference>
<feature type="region of interest" description="Disordered" evidence="1">
    <location>
        <begin position="40"/>
        <end position="59"/>
    </location>
</feature>
<protein>
    <submittedName>
        <fullName evidence="2">Uncharacterized protein</fullName>
    </submittedName>
</protein>
<name>A0ABY9LGT7_9STRE</name>
<accession>A0ABY9LGT7</accession>
<dbReference type="Proteomes" id="UP001238096">
    <property type="component" value="Chromosome"/>
</dbReference>
<keyword evidence="3" id="KW-1185">Reference proteome</keyword>
<reference evidence="3" key="1">
    <citation type="submission" date="2022-10" db="EMBL/GenBank/DDBJ databases">
        <title>Streptococcus didelphis as causative of fatal infections in opossums (Didelphis albiventris).</title>
        <authorList>
            <person name="Breyer G.M."/>
            <person name="Da Silva M.E.R.J."/>
            <person name="Siqueira F.M."/>
        </authorList>
    </citation>
    <scope>NUCLEOTIDE SEQUENCE [LARGE SCALE GENOMIC DNA]</scope>
    <source>
        <strain evidence="3">LBVP101/21</strain>
    </source>
</reference>
<proteinExistence type="predicted"/>
<sequence>MESANMLKIVVLALLLFSLVKIVAVIVMSKVFFSEEKLNKNHQESLQEKEERTDYKENQ</sequence>
<evidence type="ECO:0000313" key="2">
    <source>
        <dbReference type="EMBL" id="WMB28072.1"/>
    </source>
</evidence>
<organism evidence="2 3">
    <name type="scientific">Streptococcus didelphis</name>
    <dbReference type="NCBI Taxonomy" id="102886"/>
    <lineage>
        <taxon>Bacteria</taxon>
        <taxon>Bacillati</taxon>
        <taxon>Bacillota</taxon>
        <taxon>Bacilli</taxon>
        <taxon>Lactobacillales</taxon>
        <taxon>Streptococcaceae</taxon>
        <taxon>Streptococcus</taxon>
    </lineage>
</organism>
<evidence type="ECO:0000313" key="3">
    <source>
        <dbReference type="Proteomes" id="UP001238096"/>
    </source>
</evidence>
<dbReference type="EMBL" id="CP110509">
    <property type="protein sequence ID" value="WMB28072.1"/>
    <property type="molecule type" value="Genomic_DNA"/>
</dbReference>
<evidence type="ECO:0000256" key="1">
    <source>
        <dbReference type="SAM" id="MobiDB-lite"/>
    </source>
</evidence>
<gene>
    <name evidence="2" type="ORF">N1496_09135</name>
</gene>